<dbReference type="FunFam" id="3.40.1700.10:FF:000002">
    <property type="entry name" value="Diadenylate cyclase"/>
    <property type="match status" value="1"/>
</dbReference>
<evidence type="ECO:0000256" key="8">
    <source>
        <dbReference type="ARBA" id="ARBA00022989"/>
    </source>
</evidence>
<accession>A0AAE3FKK9</accession>
<feature type="transmembrane region" description="Helical" evidence="10">
    <location>
        <begin position="49"/>
        <end position="67"/>
    </location>
</feature>
<keyword evidence="7 10" id="KW-0067">ATP-binding</keyword>
<keyword evidence="6 10" id="KW-0547">Nucleotide-binding</keyword>
<keyword evidence="8 10" id="KW-1133">Transmembrane helix</keyword>
<evidence type="ECO:0000256" key="4">
    <source>
        <dbReference type="ARBA" id="ARBA00022692"/>
    </source>
</evidence>
<dbReference type="EMBL" id="JALEMU010000131">
    <property type="protein sequence ID" value="MCI5756263.1"/>
    <property type="molecule type" value="Genomic_DNA"/>
</dbReference>
<dbReference type="PIRSF" id="PIRSF004793">
    <property type="entry name" value="UCP004793"/>
    <property type="match status" value="1"/>
</dbReference>
<keyword evidence="3 10" id="KW-0808">Transferase</keyword>
<evidence type="ECO:0000259" key="11">
    <source>
        <dbReference type="PROSITE" id="PS51794"/>
    </source>
</evidence>
<comment type="function">
    <text evidence="10">Catalyzes the condensation of 2 ATP molecules into cyclic di-AMP (c-di-AMP), a second messenger used to regulate differing processes in different bacteria.</text>
</comment>
<dbReference type="SUPFAM" id="SSF143597">
    <property type="entry name" value="YojJ-like"/>
    <property type="match status" value="1"/>
</dbReference>
<comment type="catalytic activity">
    <reaction evidence="1 10">
        <text>2 ATP = 3',3'-c-di-AMP + 2 diphosphate</text>
        <dbReference type="Rhea" id="RHEA:35655"/>
        <dbReference type="ChEBI" id="CHEBI:30616"/>
        <dbReference type="ChEBI" id="CHEBI:33019"/>
        <dbReference type="ChEBI" id="CHEBI:71500"/>
        <dbReference type="EC" id="2.7.7.85"/>
    </reaction>
</comment>
<comment type="caution">
    <text evidence="12">The sequence shown here is derived from an EMBL/GenBank/DDBJ whole genome shotgun (WGS) entry which is preliminary data.</text>
</comment>
<sequence>MEETTAFTWSYFVSQIKSIGILDVMDILVVTLLLYLVYTFIRDRRAEKLILGVGLLLLIMIISNLLGLSAMSFIMTNLFQVGFVALAVVFQPELRSVLEKVGGEPIRSLKSIGSAAKEQAGAVSTGINEIARTAEELSASRTGALIVLERTTKLGDIIKAGVTVNADLNNFLLRNIFYEGAPLHDGAVIIRDWRIAAAGCFLPLSHNENIIMDLGTRHRAGIGMSEESDAVVVIVSEETGNISVAVGGQLKRGFTYNSLKRELEMLFGVSNQKNISKIIPHIKKEQK</sequence>
<keyword evidence="4 10" id="KW-0812">Transmembrane</keyword>
<protein>
    <recommendedName>
        <fullName evidence="10">Diadenylate cyclase</fullName>
        <shortName evidence="10">DAC</shortName>
        <ecNumber evidence="10">2.7.7.85</ecNumber>
    </recommendedName>
    <alternativeName>
        <fullName evidence="10">Cyclic-di-AMP synthase</fullName>
        <shortName evidence="10">c-di-AMP synthase</shortName>
    </alternativeName>
</protein>
<dbReference type="InterPro" id="IPR034701">
    <property type="entry name" value="CdaA"/>
</dbReference>
<keyword evidence="2 10" id="KW-1003">Cell membrane</keyword>
<dbReference type="PROSITE" id="PS51794">
    <property type="entry name" value="DAC"/>
    <property type="match status" value="1"/>
</dbReference>
<evidence type="ECO:0000313" key="12">
    <source>
        <dbReference type="EMBL" id="MCI5756263.1"/>
    </source>
</evidence>
<dbReference type="Gene3D" id="3.40.1700.10">
    <property type="entry name" value="DNA integrity scanning protein, DisA, N-terminal domain"/>
    <property type="match status" value="1"/>
</dbReference>
<evidence type="ECO:0000256" key="5">
    <source>
        <dbReference type="ARBA" id="ARBA00022695"/>
    </source>
</evidence>
<dbReference type="Proteomes" id="UP001139365">
    <property type="component" value="Unassembled WGS sequence"/>
</dbReference>
<dbReference type="EC" id="2.7.7.85" evidence="10"/>
<dbReference type="GO" id="GO:0006171">
    <property type="term" value="P:cAMP biosynthetic process"/>
    <property type="evidence" value="ECO:0007669"/>
    <property type="project" value="InterPro"/>
</dbReference>
<dbReference type="GO" id="GO:0005524">
    <property type="term" value="F:ATP binding"/>
    <property type="evidence" value="ECO:0007669"/>
    <property type="project" value="UniProtKB-UniRule"/>
</dbReference>
<gene>
    <name evidence="12" type="primary">cdaA</name>
    <name evidence="10" type="synonym">dacA</name>
    <name evidence="12" type="ORF">MR241_08235</name>
</gene>
<evidence type="ECO:0000256" key="9">
    <source>
        <dbReference type="ARBA" id="ARBA00023136"/>
    </source>
</evidence>
<evidence type="ECO:0000256" key="2">
    <source>
        <dbReference type="ARBA" id="ARBA00022475"/>
    </source>
</evidence>
<comment type="similarity">
    <text evidence="10">Belongs to the adenylate cyclase family. DacA/CdaA subfamily.</text>
</comment>
<dbReference type="NCBIfam" id="TIGR00159">
    <property type="entry name" value="diadenylate cyclase CdaA"/>
    <property type="match status" value="1"/>
</dbReference>
<evidence type="ECO:0000256" key="10">
    <source>
        <dbReference type="HAMAP-Rule" id="MF_01499"/>
    </source>
</evidence>
<reference evidence="12 13" key="1">
    <citation type="submission" date="2022-03" db="EMBL/GenBank/DDBJ databases">
        <title>Metagenome-assembled genomes from swine fecal metagenomes.</title>
        <authorList>
            <person name="Holman D.B."/>
            <person name="Kommadath A."/>
        </authorList>
    </citation>
    <scope>NUCLEOTIDE SEQUENCE [LARGE SCALE GENOMIC DNA]</scope>
    <source>
        <strain evidence="12">SUG147</strain>
    </source>
</reference>
<dbReference type="PANTHER" id="PTHR34185">
    <property type="entry name" value="DIADENYLATE CYCLASE"/>
    <property type="match status" value="1"/>
</dbReference>
<dbReference type="GO" id="GO:0106408">
    <property type="term" value="F:diadenylate cyclase activity"/>
    <property type="evidence" value="ECO:0007669"/>
    <property type="project" value="UniProtKB-EC"/>
</dbReference>
<dbReference type="PANTHER" id="PTHR34185:SF1">
    <property type="entry name" value="DIADENYLATE CYCLASE"/>
    <property type="match status" value="1"/>
</dbReference>
<keyword evidence="5 10" id="KW-0548">Nucleotidyltransferase</keyword>
<dbReference type="HAMAP" id="MF_01499">
    <property type="entry name" value="DacA"/>
    <property type="match status" value="1"/>
</dbReference>
<comment type="subunit">
    <text evidence="10">Probably a homodimer.</text>
</comment>
<evidence type="ECO:0000256" key="6">
    <source>
        <dbReference type="ARBA" id="ARBA00022741"/>
    </source>
</evidence>
<dbReference type="InterPro" id="IPR003390">
    <property type="entry name" value="DNA_integrity_scan_DisA_N"/>
</dbReference>
<dbReference type="InterPro" id="IPR014046">
    <property type="entry name" value="C-di-AMP_synthase"/>
</dbReference>
<keyword evidence="9 10" id="KW-0472">Membrane</keyword>
<dbReference type="InterPro" id="IPR050338">
    <property type="entry name" value="DisA"/>
</dbReference>
<organism evidence="12 13">
    <name type="scientific">Candidatus Colimorpha enterica</name>
    <dbReference type="NCBI Taxonomy" id="3083063"/>
    <lineage>
        <taxon>Bacteria</taxon>
        <taxon>Pseudomonadati</taxon>
        <taxon>Bacteroidota</taxon>
        <taxon>Bacteroidia</taxon>
        <taxon>Bacteroidales</taxon>
        <taxon>Candidatus Colimorpha</taxon>
    </lineage>
</organism>
<evidence type="ECO:0000313" key="13">
    <source>
        <dbReference type="Proteomes" id="UP001139365"/>
    </source>
</evidence>
<dbReference type="Pfam" id="PF19293">
    <property type="entry name" value="CdaA_N"/>
    <property type="match status" value="1"/>
</dbReference>
<feature type="domain" description="DAC" evidence="11">
    <location>
        <begin position="91"/>
        <end position="256"/>
    </location>
</feature>
<evidence type="ECO:0000256" key="7">
    <source>
        <dbReference type="ARBA" id="ARBA00022840"/>
    </source>
</evidence>
<name>A0AAE3FKK9_9BACT</name>
<evidence type="ECO:0000256" key="3">
    <source>
        <dbReference type="ARBA" id="ARBA00022679"/>
    </source>
</evidence>
<comment type="caution">
    <text evidence="10">Lacks conserved residue(s) required for the propagation of feature annotation.</text>
</comment>
<dbReference type="InterPro" id="IPR045585">
    <property type="entry name" value="CdaA_N"/>
</dbReference>
<feature type="transmembrane region" description="Helical" evidence="10">
    <location>
        <begin position="19"/>
        <end position="37"/>
    </location>
</feature>
<evidence type="ECO:0000256" key="1">
    <source>
        <dbReference type="ARBA" id="ARBA00000877"/>
    </source>
</evidence>
<dbReference type="Pfam" id="PF02457">
    <property type="entry name" value="DAC"/>
    <property type="match status" value="1"/>
</dbReference>
<dbReference type="InterPro" id="IPR036888">
    <property type="entry name" value="DNA_integrity_DisA_N_sf"/>
</dbReference>
<proteinExistence type="inferred from homology"/>
<dbReference type="AlphaFoldDB" id="A0AAE3FKK9"/>
<dbReference type="GO" id="GO:0004016">
    <property type="term" value="F:adenylate cyclase activity"/>
    <property type="evidence" value="ECO:0007669"/>
    <property type="project" value="UniProtKB-UniRule"/>
</dbReference>